<feature type="chain" id="PRO_5016558137" evidence="2">
    <location>
        <begin position="20"/>
        <end position="197"/>
    </location>
</feature>
<evidence type="ECO:0000259" key="3">
    <source>
        <dbReference type="Pfam" id="PF13505"/>
    </source>
</evidence>
<dbReference type="EMBL" id="CP031769">
    <property type="protein sequence ID" value="AXR07448.1"/>
    <property type="molecule type" value="Genomic_DNA"/>
</dbReference>
<evidence type="ECO:0000313" key="5">
    <source>
        <dbReference type="Proteomes" id="UP000262073"/>
    </source>
</evidence>
<keyword evidence="5" id="KW-1185">Reference proteome</keyword>
<dbReference type="KEGG" id="salm:D0Y50_14460"/>
<accession>A0A346NPJ1</accession>
<dbReference type="Proteomes" id="UP000262073">
    <property type="component" value="Chromosome"/>
</dbReference>
<gene>
    <name evidence="4" type="ORF">D0Y50_14460</name>
</gene>
<dbReference type="AlphaFoldDB" id="A0A346NPJ1"/>
<keyword evidence="1 2" id="KW-0732">Signal</keyword>
<sequence length="197" mass="21284">MKHILISAAFATFSFNAFAADMFSAGPSWDYVEAGYQQAEIDDAGDFEPKGYALAASKAIGENFFLKANYSDLSEEESGLDTDLSQFSAGVGYRYSATKTTDVYGVVSFERIEIEASAFGESVEADDDGFGIEAGIRSMIIDQLELSAAVKHIEMDEGDTGFVAGANFYITPAIAVGASYEMRDDIDFLGADIRYSF</sequence>
<protein>
    <submittedName>
        <fullName evidence="4">Porin family protein</fullName>
    </submittedName>
</protein>
<dbReference type="InterPro" id="IPR027385">
    <property type="entry name" value="Beta-barrel_OMP"/>
</dbReference>
<organism evidence="4 5">
    <name type="scientific">Salinimonas sediminis</name>
    <dbReference type="NCBI Taxonomy" id="2303538"/>
    <lineage>
        <taxon>Bacteria</taxon>
        <taxon>Pseudomonadati</taxon>
        <taxon>Pseudomonadota</taxon>
        <taxon>Gammaproteobacteria</taxon>
        <taxon>Alteromonadales</taxon>
        <taxon>Alteromonadaceae</taxon>
        <taxon>Alteromonas/Salinimonas group</taxon>
        <taxon>Salinimonas</taxon>
    </lineage>
</organism>
<dbReference type="RefSeq" id="WP_108567587.1">
    <property type="nucleotide sequence ID" value="NZ_CP031769.1"/>
</dbReference>
<feature type="domain" description="Outer membrane protein beta-barrel" evidence="3">
    <location>
        <begin position="6"/>
        <end position="156"/>
    </location>
</feature>
<dbReference type="SUPFAM" id="SSF56925">
    <property type="entry name" value="OMPA-like"/>
    <property type="match status" value="1"/>
</dbReference>
<dbReference type="InterPro" id="IPR011250">
    <property type="entry name" value="OMP/PagP_B-barrel"/>
</dbReference>
<reference evidence="4 5" key="1">
    <citation type="submission" date="2018-08" db="EMBL/GenBank/DDBJ databases">
        <title>Salinimonas sediminis sp. nov., a piezophilic bacterium isolated from a deep-sea sediment sample from the New Britain Trench.</title>
        <authorList>
            <person name="Cao J."/>
        </authorList>
    </citation>
    <scope>NUCLEOTIDE SEQUENCE [LARGE SCALE GENOMIC DNA]</scope>
    <source>
        <strain evidence="4 5">N102</strain>
    </source>
</reference>
<evidence type="ECO:0000256" key="2">
    <source>
        <dbReference type="SAM" id="SignalP"/>
    </source>
</evidence>
<dbReference type="Pfam" id="PF13505">
    <property type="entry name" value="OMP_b-brl"/>
    <property type="match status" value="1"/>
</dbReference>
<dbReference type="InterPro" id="IPR023614">
    <property type="entry name" value="Porin_dom_sf"/>
</dbReference>
<evidence type="ECO:0000313" key="4">
    <source>
        <dbReference type="EMBL" id="AXR07448.1"/>
    </source>
</evidence>
<feature type="signal peptide" evidence="2">
    <location>
        <begin position="1"/>
        <end position="19"/>
    </location>
</feature>
<evidence type="ECO:0000256" key="1">
    <source>
        <dbReference type="ARBA" id="ARBA00022729"/>
    </source>
</evidence>
<dbReference type="Gene3D" id="2.40.160.10">
    <property type="entry name" value="Porin"/>
    <property type="match status" value="1"/>
</dbReference>
<dbReference type="OrthoDB" id="7059177at2"/>
<name>A0A346NPJ1_9ALTE</name>
<proteinExistence type="predicted"/>